<keyword evidence="4" id="KW-1185">Reference proteome</keyword>
<dbReference type="AlphaFoldDB" id="A0A9X1Y511"/>
<feature type="region of interest" description="Disordered" evidence="1">
    <location>
        <begin position="539"/>
        <end position="558"/>
    </location>
</feature>
<dbReference type="EMBL" id="JALPRX010000029">
    <property type="protein sequence ID" value="MCK8784354.1"/>
    <property type="molecule type" value="Genomic_DNA"/>
</dbReference>
<dbReference type="InterPro" id="IPR045079">
    <property type="entry name" value="Oxoprolinase-like"/>
</dbReference>
<evidence type="ECO:0000259" key="2">
    <source>
        <dbReference type="Pfam" id="PF02538"/>
    </source>
</evidence>
<feature type="domain" description="Hydantoinase B/oxoprolinase" evidence="2">
    <location>
        <begin position="17"/>
        <end position="539"/>
    </location>
</feature>
<dbReference type="Pfam" id="PF02538">
    <property type="entry name" value="Hydantoinase_B"/>
    <property type="match status" value="1"/>
</dbReference>
<evidence type="ECO:0000256" key="1">
    <source>
        <dbReference type="SAM" id="MobiDB-lite"/>
    </source>
</evidence>
<comment type="caution">
    <text evidence="3">The sequence shown here is derived from an EMBL/GenBank/DDBJ whole genome shotgun (WGS) entry which is preliminary data.</text>
</comment>
<dbReference type="GO" id="GO:0006749">
    <property type="term" value="P:glutathione metabolic process"/>
    <property type="evidence" value="ECO:0007669"/>
    <property type="project" value="TreeGrafter"/>
</dbReference>
<proteinExistence type="predicted"/>
<sequence length="558" mass="57375">MSSPDPAPDPALDPALDPGTVEIVRRRLEAIAEEMQGIMLRSAVSPIVREANDASASLFLPDGTVLAQSVSLPLLLGCLVPAVARLTAAFPVATMRPGDVYLMNDPYDGGTHIPDVSLLVPVFAPDGEERPIGLAATILHHQDMGGLTPGSVPTAATEIFQEGLRLPPLRLARGGETDAQILRIIACNTRTPDAFAWDLDAQIAACRTGAARLAALAGKLGTDRLGAVLAALVRRAEQATRAAIRAMPDGTWHYADALDNDGVDLDRPVRIAVAVTIAGDGMTIDFAGSAPQVRGPINAVPAGVMAGAYFALRAVTGADIPNNGGCFRPLHLRLPEGSVVNPRPPAAVNARTATVKILTNAILGALAQAVPDRVPAANSGLSVIMALSGRRPDGSTFVLTEAVQGGSGGSASGPGVGAVSTDIGNTMNQPVEAMETDAPVRVHRLALRRGSGGAGRHPGGDGVVREYEVLRGPLTLTFRGERHDHRARGAMGGGDGLPSEAWILRADGAREPIRSKLTTVLHAGDRLLMATAGAGGWGPVAGDTAADPAANPSEAPTA</sequence>
<dbReference type="RefSeq" id="WP_248666478.1">
    <property type="nucleotide sequence ID" value="NZ_JALPRX010000029.1"/>
</dbReference>
<dbReference type="GO" id="GO:0005829">
    <property type="term" value="C:cytosol"/>
    <property type="evidence" value="ECO:0007669"/>
    <property type="project" value="TreeGrafter"/>
</dbReference>
<accession>A0A9X1Y511</accession>
<gene>
    <name evidence="3" type="ORF">M0638_08180</name>
</gene>
<dbReference type="PANTHER" id="PTHR11365">
    <property type="entry name" value="5-OXOPROLINASE RELATED"/>
    <property type="match status" value="1"/>
</dbReference>
<protein>
    <submittedName>
        <fullName evidence="3">Hydantoinase B/oxoprolinase family protein</fullName>
    </submittedName>
</protein>
<evidence type="ECO:0000313" key="4">
    <source>
        <dbReference type="Proteomes" id="UP001139516"/>
    </source>
</evidence>
<evidence type="ECO:0000313" key="3">
    <source>
        <dbReference type="EMBL" id="MCK8784354.1"/>
    </source>
</evidence>
<organism evidence="3 4">
    <name type="scientific">Roseomonas acroporae</name>
    <dbReference type="NCBI Taxonomy" id="2937791"/>
    <lineage>
        <taxon>Bacteria</taxon>
        <taxon>Pseudomonadati</taxon>
        <taxon>Pseudomonadota</taxon>
        <taxon>Alphaproteobacteria</taxon>
        <taxon>Acetobacterales</taxon>
        <taxon>Roseomonadaceae</taxon>
        <taxon>Roseomonas</taxon>
    </lineage>
</organism>
<dbReference type="InterPro" id="IPR003692">
    <property type="entry name" value="Hydantoinase_B"/>
</dbReference>
<reference evidence="3" key="1">
    <citation type="submission" date="2022-04" db="EMBL/GenBank/DDBJ databases">
        <title>Roseomonas acroporae sp. nov., isolated from coral Acropora digitifera.</title>
        <authorList>
            <person name="Sun H."/>
        </authorList>
    </citation>
    <scope>NUCLEOTIDE SEQUENCE</scope>
    <source>
        <strain evidence="3">NAR14</strain>
    </source>
</reference>
<name>A0A9X1Y511_9PROT</name>
<dbReference type="PANTHER" id="PTHR11365:SF23">
    <property type="entry name" value="HYPOTHETICAL 5-OXOPROLINASE (EUROFUNG)-RELATED"/>
    <property type="match status" value="1"/>
</dbReference>
<dbReference type="GO" id="GO:0017168">
    <property type="term" value="F:5-oxoprolinase (ATP-hydrolyzing) activity"/>
    <property type="evidence" value="ECO:0007669"/>
    <property type="project" value="TreeGrafter"/>
</dbReference>
<dbReference type="Proteomes" id="UP001139516">
    <property type="component" value="Unassembled WGS sequence"/>
</dbReference>